<keyword evidence="5" id="KW-1185">Reference proteome</keyword>
<dbReference type="Pfam" id="PF14555">
    <property type="entry name" value="UBA_4"/>
    <property type="match status" value="1"/>
</dbReference>
<dbReference type="InterPro" id="IPR001012">
    <property type="entry name" value="UBX_dom"/>
</dbReference>
<dbReference type="Proteomes" id="UP001159364">
    <property type="component" value="Linkage Group LG04"/>
</dbReference>
<dbReference type="AlphaFoldDB" id="A0AAV8TPA2"/>
<keyword evidence="1" id="KW-0833">Ubl conjugation pathway</keyword>
<evidence type="ECO:0000256" key="1">
    <source>
        <dbReference type="ARBA" id="ARBA00022786"/>
    </source>
</evidence>
<feature type="domain" description="UBX" evidence="3">
    <location>
        <begin position="437"/>
        <end position="508"/>
    </location>
</feature>
<dbReference type="InterPro" id="IPR050730">
    <property type="entry name" value="UBX_domain-protein"/>
</dbReference>
<evidence type="ECO:0000313" key="4">
    <source>
        <dbReference type="EMBL" id="KAJ8767673.1"/>
    </source>
</evidence>
<dbReference type="SUPFAM" id="SSF54236">
    <property type="entry name" value="Ubiquitin-like"/>
    <property type="match status" value="1"/>
</dbReference>
<accession>A0AAV8TPA2</accession>
<comment type="caution">
    <text evidence="4">The sequence shown here is derived from an EMBL/GenBank/DDBJ whole genome shotgun (WGS) entry which is preliminary data.</text>
</comment>
<dbReference type="EMBL" id="JAIWQS010000004">
    <property type="protein sequence ID" value="KAJ8767673.1"/>
    <property type="molecule type" value="Genomic_DNA"/>
</dbReference>
<dbReference type="GO" id="GO:0043130">
    <property type="term" value="F:ubiquitin binding"/>
    <property type="evidence" value="ECO:0007669"/>
    <property type="project" value="TreeGrafter"/>
</dbReference>
<proteinExistence type="predicted"/>
<dbReference type="Gene3D" id="3.10.20.90">
    <property type="entry name" value="Phosphatidylinositol 3-kinase Catalytic Subunit, Chain A, domain 1"/>
    <property type="match status" value="1"/>
</dbReference>
<keyword evidence="2" id="KW-0175">Coiled coil</keyword>
<sequence>MPRVDQEVLETFMRITDVTAPVAVQKLKEHSGDLNATVNAHFAEGDRRTSCLEQILYHFSLRVSIINSFSLLDPQFHRSLFDGTSGFTNRAPYVSEPREVRQIPIEVKGGSGDTSTGFGHTPVIEDVTGTEHAVGPDVHGIVIFSSPHINSRPSAPEFDNLSDYGNDVEEQMIRAAIEASKREAQEISDSGTQGTLSHLKDAKIAHAVSLSLKTAEHEKGLRKWIGEAEVSEVGHIKLAEMELGKVSLPNGRLETGSSSIQDEVDDVEEQPLLRNRSGVQGSLELTKDVEVVKNSSASSPIHNANMLGFFMNKLKWGGISSKEHDEAVMLKAAMFGRIPEGTRTSYHFHFPSHLFMQPVVPYAGHVPHPPSPSLQTQRLIQKEIKALEEAEARRLQEEVARKTALEEETRKEEEFRRRLEEELKKTASLPHEPTSDDENAVTLLVPMPDGIQRGQRFLKSDNLQSLFNLTDIGRLVRPYPRCAFSDGESGLTLKELGLTSKQEALFLELM</sequence>
<dbReference type="PANTHER" id="PTHR23322:SF93">
    <property type="entry name" value="UBX DOMAIN-CONTAINING PROTEIN 8"/>
    <property type="match status" value="1"/>
</dbReference>
<dbReference type="InterPro" id="IPR029071">
    <property type="entry name" value="Ubiquitin-like_domsf"/>
</dbReference>
<evidence type="ECO:0000313" key="5">
    <source>
        <dbReference type="Proteomes" id="UP001159364"/>
    </source>
</evidence>
<reference evidence="4 5" key="1">
    <citation type="submission" date="2021-09" db="EMBL/GenBank/DDBJ databases">
        <title>Genomic insights and catalytic innovation underlie evolution of tropane alkaloids biosynthesis.</title>
        <authorList>
            <person name="Wang Y.-J."/>
            <person name="Tian T."/>
            <person name="Huang J.-P."/>
            <person name="Huang S.-X."/>
        </authorList>
    </citation>
    <scope>NUCLEOTIDE SEQUENCE [LARGE SCALE GENOMIC DNA]</scope>
    <source>
        <strain evidence="4">KIB-2018</strain>
        <tissue evidence="4">Leaf</tissue>
    </source>
</reference>
<dbReference type="CDD" id="cd01767">
    <property type="entry name" value="UBX"/>
    <property type="match status" value="1"/>
</dbReference>
<protein>
    <recommendedName>
        <fullName evidence="3">UBX domain-containing protein</fullName>
    </recommendedName>
</protein>
<organism evidence="4 5">
    <name type="scientific">Erythroxylum novogranatense</name>
    <dbReference type="NCBI Taxonomy" id="1862640"/>
    <lineage>
        <taxon>Eukaryota</taxon>
        <taxon>Viridiplantae</taxon>
        <taxon>Streptophyta</taxon>
        <taxon>Embryophyta</taxon>
        <taxon>Tracheophyta</taxon>
        <taxon>Spermatophyta</taxon>
        <taxon>Magnoliopsida</taxon>
        <taxon>eudicotyledons</taxon>
        <taxon>Gunneridae</taxon>
        <taxon>Pentapetalae</taxon>
        <taxon>rosids</taxon>
        <taxon>fabids</taxon>
        <taxon>Malpighiales</taxon>
        <taxon>Erythroxylaceae</taxon>
        <taxon>Erythroxylum</taxon>
    </lineage>
</organism>
<feature type="coiled-coil region" evidence="2">
    <location>
        <begin position="380"/>
        <end position="425"/>
    </location>
</feature>
<gene>
    <name evidence="4" type="ORF">K2173_018231</name>
</gene>
<evidence type="ECO:0000259" key="3">
    <source>
        <dbReference type="Pfam" id="PF00789"/>
    </source>
</evidence>
<dbReference type="CDD" id="cd14351">
    <property type="entry name" value="UBA_Ubx1_like"/>
    <property type="match status" value="1"/>
</dbReference>
<name>A0AAV8TPA2_9ROSI</name>
<dbReference type="Pfam" id="PF00789">
    <property type="entry name" value="UBX"/>
    <property type="match status" value="1"/>
</dbReference>
<dbReference type="PANTHER" id="PTHR23322">
    <property type="entry name" value="FAS-ASSOCIATED PROTEIN"/>
    <property type="match status" value="1"/>
</dbReference>
<evidence type="ECO:0000256" key="2">
    <source>
        <dbReference type="SAM" id="Coils"/>
    </source>
</evidence>